<organism evidence="1 2">
    <name type="scientific">Aeromicrobium panaciterrae</name>
    <dbReference type="NCBI Taxonomy" id="363861"/>
    <lineage>
        <taxon>Bacteria</taxon>
        <taxon>Bacillati</taxon>
        <taxon>Actinomycetota</taxon>
        <taxon>Actinomycetes</taxon>
        <taxon>Propionibacteriales</taxon>
        <taxon>Nocardioidaceae</taxon>
        <taxon>Aeromicrobium</taxon>
    </lineage>
</organism>
<comment type="caution">
    <text evidence="1">The sequence shown here is derived from an EMBL/GenBank/DDBJ whole genome shotgun (WGS) entry which is preliminary data.</text>
</comment>
<gene>
    <name evidence="1" type="ORF">J2X11_002023</name>
</gene>
<evidence type="ECO:0000313" key="1">
    <source>
        <dbReference type="EMBL" id="MDR7087184.1"/>
    </source>
</evidence>
<dbReference type="Proteomes" id="UP001257739">
    <property type="component" value="Unassembled WGS sequence"/>
</dbReference>
<keyword evidence="2" id="KW-1185">Reference proteome</keyword>
<accession>A0ABU1UPU1</accession>
<protein>
    <submittedName>
        <fullName evidence="1">Uncharacterized protein</fullName>
    </submittedName>
</protein>
<sequence>MSESASEPVGSVSEEAFKLFRALAASSTEPKTDEPHVCTATWCPVCQVVGLVRDNPDAVAQVSASAAAFAKSLRDLVDSAIPAKPAPEEEGTA</sequence>
<dbReference type="RefSeq" id="WP_309970359.1">
    <property type="nucleotide sequence ID" value="NZ_JAVDWH010000001.1"/>
</dbReference>
<reference evidence="1 2" key="1">
    <citation type="submission" date="2023-07" db="EMBL/GenBank/DDBJ databases">
        <title>Sorghum-associated microbial communities from plants grown in Nebraska, USA.</title>
        <authorList>
            <person name="Schachtman D."/>
        </authorList>
    </citation>
    <scope>NUCLEOTIDE SEQUENCE [LARGE SCALE GENOMIC DNA]</scope>
    <source>
        <strain evidence="1 2">BE248</strain>
    </source>
</reference>
<proteinExistence type="predicted"/>
<dbReference type="EMBL" id="JAVDWH010000001">
    <property type="protein sequence ID" value="MDR7087184.1"/>
    <property type="molecule type" value="Genomic_DNA"/>
</dbReference>
<name>A0ABU1UPU1_9ACTN</name>
<evidence type="ECO:0000313" key="2">
    <source>
        <dbReference type="Proteomes" id="UP001257739"/>
    </source>
</evidence>